<dbReference type="GO" id="GO:0005847">
    <property type="term" value="C:mRNA cleavage and polyadenylation specificity factor complex"/>
    <property type="evidence" value="ECO:0007669"/>
    <property type="project" value="TreeGrafter"/>
</dbReference>
<feature type="compositionally biased region" description="Basic residues" evidence="1">
    <location>
        <begin position="458"/>
        <end position="477"/>
    </location>
</feature>
<keyword evidence="2" id="KW-0812">Transmembrane</keyword>
<feature type="compositionally biased region" description="Basic residues" evidence="1">
    <location>
        <begin position="600"/>
        <end position="611"/>
    </location>
</feature>
<feature type="compositionally biased region" description="Basic and acidic residues" evidence="1">
    <location>
        <begin position="565"/>
        <end position="585"/>
    </location>
</feature>
<feature type="compositionally biased region" description="Polar residues" evidence="1">
    <location>
        <begin position="438"/>
        <end position="448"/>
    </location>
</feature>
<feature type="compositionally biased region" description="Basic and acidic residues" evidence="1">
    <location>
        <begin position="612"/>
        <end position="630"/>
    </location>
</feature>
<dbReference type="EMBL" id="JAKKPZ010000557">
    <property type="protein sequence ID" value="KAI1694034.1"/>
    <property type="molecule type" value="Genomic_DNA"/>
</dbReference>
<evidence type="ECO:0000256" key="1">
    <source>
        <dbReference type="SAM" id="MobiDB-lite"/>
    </source>
</evidence>
<comment type="caution">
    <text evidence="4">The sequence shown here is derived from an EMBL/GenBank/DDBJ whole genome shotgun (WGS) entry which is preliminary data.</text>
</comment>
<keyword evidence="2" id="KW-1133">Transmembrane helix</keyword>
<keyword evidence="2" id="KW-0472">Membrane</keyword>
<proteinExistence type="predicted"/>
<dbReference type="Pfam" id="PF18701">
    <property type="entry name" value="DUF5641"/>
    <property type="match status" value="1"/>
</dbReference>
<feature type="compositionally biased region" description="Acidic residues" evidence="1">
    <location>
        <begin position="407"/>
        <end position="416"/>
    </location>
</feature>
<feature type="compositionally biased region" description="Basic and acidic residues" evidence="1">
    <location>
        <begin position="1052"/>
        <end position="1090"/>
    </location>
</feature>
<accession>A0AAD4MKZ8</accession>
<keyword evidence="5" id="KW-1185">Reference proteome</keyword>
<protein>
    <submittedName>
        <fullName evidence="4">Microtubule-binding protein MIP-T3 domain-containing protein</fullName>
    </submittedName>
</protein>
<reference evidence="4" key="1">
    <citation type="submission" date="2022-01" db="EMBL/GenBank/DDBJ databases">
        <title>Genome Sequence Resource for Two Populations of Ditylenchus destructor, the Migratory Endoparasitic Phytonematode.</title>
        <authorList>
            <person name="Zhang H."/>
            <person name="Lin R."/>
            <person name="Xie B."/>
        </authorList>
    </citation>
    <scope>NUCLEOTIDE SEQUENCE</scope>
    <source>
        <strain evidence="4">BazhouSP</strain>
    </source>
</reference>
<feature type="region of interest" description="Disordered" evidence="1">
    <location>
        <begin position="407"/>
        <end position="652"/>
    </location>
</feature>
<evidence type="ECO:0000313" key="5">
    <source>
        <dbReference type="Proteomes" id="UP001201812"/>
    </source>
</evidence>
<dbReference type="InterPro" id="IPR040676">
    <property type="entry name" value="DUF5641"/>
</dbReference>
<name>A0AAD4MKZ8_9BILA</name>
<evidence type="ECO:0000313" key="4">
    <source>
        <dbReference type="EMBL" id="KAI1694034.1"/>
    </source>
</evidence>
<feature type="transmembrane region" description="Helical" evidence="2">
    <location>
        <begin position="1133"/>
        <end position="1155"/>
    </location>
</feature>
<feature type="compositionally biased region" description="Basic and acidic residues" evidence="1">
    <location>
        <begin position="542"/>
        <end position="557"/>
    </location>
</feature>
<dbReference type="InterPro" id="IPR051187">
    <property type="entry name" value="Pre-mRNA_3'-end_processing_reg"/>
</dbReference>
<feature type="region of interest" description="Disordered" evidence="1">
    <location>
        <begin position="1172"/>
        <end position="1191"/>
    </location>
</feature>
<gene>
    <name evidence="4" type="ORF">DdX_20334</name>
</gene>
<dbReference type="Proteomes" id="UP001201812">
    <property type="component" value="Unassembled WGS sequence"/>
</dbReference>
<feature type="region of interest" description="Disordered" evidence="1">
    <location>
        <begin position="1040"/>
        <end position="1096"/>
    </location>
</feature>
<organism evidence="4 5">
    <name type="scientific">Ditylenchus destructor</name>
    <dbReference type="NCBI Taxonomy" id="166010"/>
    <lineage>
        <taxon>Eukaryota</taxon>
        <taxon>Metazoa</taxon>
        <taxon>Ecdysozoa</taxon>
        <taxon>Nematoda</taxon>
        <taxon>Chromadorea</taxon>
        <taxon>Rhabditida</taxon>
        <taxon>Tylenchina</taxon>
        <taxon>Tylenchomorpha</taxon>
        <taxon>Sphaerularioidea</taxon>
        <taxon>Anguinidae</taxon>
        <taxon>Anguininae</taxon>
        <taxon>Ditylenchus</taxon>
    </lineage>
</organism>
<feature type="compositionally biased region" description="Basic and acidic residues" evidence="1">
    <location>
        <begin position="493"/>
        <end position="511"/>
    </location>
</feature>
<sequence length="1929" mass="218953">MRSPTLMEHDSPFVLDPSRFSSWWKFRRSTAYVIKFLKICSKGRKFNNPIIEESSKDLGQPKMLSLAEALIFQEAQRRTPPSVATGQNLSLTSDKFGLLRVKTRLGKAMIDNAAKHPIFLAATDPVARDTPIKPGVPILAEDGHEAYVPKGDPRANLMLLWERSLRQLDLFWKQWQEEYLLSLRERQDKLYRNRIDATPAIGDLVLIHDDNLPRGSWAMARVIELIPSPSDGLIREVKIKTATGTLNRAPRHLYPLEMSGEANTAPIPCAPQVQPQRSPPETNPYHMTLRPRKQKIIDSTIIYSVILDMDPLERHADEPEMPLEQINEQAILDEPEPMPTAPATKHLKSRDKWPSQLQPALHHMGEGIKMVTLDQFEDNDQPGHFTPFAYDPDFAPGSGQVIEVDEPIDDTELGPSEEDRLIIDDTGASPEPTAVKPTGTTTCSISVQTEEEAQKTQANKRRSRSPTRRSRSKHRSSKPSVEHPKVRPPSPKRRPDPSLDPHRSNRSGDSRSHKRAHNSQEDSRPSKRTHADHRASQQSEKFPSDRHRSSQRSEKTQHEHHRSSQRSEKFPSDRHRSSQRSEKSQHEHHRSSQRSEKSHTDRHRSSQRSRSRTREAPAERPRRGGREIRDGQQPTSSRRSEPEVSRSGLQVTIQQGVRSVATDAPNPHHGRVVIDDLTHTGWELHKPCQPGAEGHTHCHPISTLTISRELQVHDSTFSEVHQLLFPTLIQIILAVYGVGRGNQEAILSFLKDLAKIPLPHIHQGAMEYFFKHMSKIRKDRIGVWTKSEINTAINLRLRHCRLAAATANSRPYAPVLYRCAAPVLLRPYLQDDPGLGPAVRHLPEVMASKLNTLRFHLHHNGKRRHHSPFVFFGDAVAEALKSAATLGSLIARSDPAGLIEEAENAFLADKVEAVFILTGRDALIAHQAPSQILEDTKRICQIMQRWEHARIVLIQTPYVHSEAALWKGYFHDFVQTILNHATTPGAQNVLGRVEYVPLPTLTSEKNVPALLSADGIPTKAGIIEMRDRIEGITGIHIPLKPDVPLPRASQDTPKDGNNDDRHDHGSRRSDRKEPEQPSDRSKSDREDRSGRSATHRGSHWTALAIITLINVVGIAAEPNSERKQNHKTDTTPALLACIVLLLSIQMGMPLWTHVWNQARRVWRLLHRRNFHQRRNQRTQRRRERRQRERRRGTRMFGFPRADENWNTQIRQGIPPPPFPPCYDNIERERREDFITSDSEPEFTVHFTPAEVRRIAELHRPRSSSSSSMGMSTLFALTIMASISICQGFSPMICPTSAPGALWRIKSSASKCEQLLDQGVPFPLRIYRPNTKHIAIEAHHCKIEHQFAHFFTDVGSHHHIVKEETRSLFVGEEECRRMIAKKSCQFGQMKPSKTKLWQTENPLVTNFYGWFESLFRDDPTNTTENCFLSEVNVNYFYGAPAVWAGFADLSHCQPEDGKCRLDDDSLVLWNPKAVADDLCAYILLAEWNGTAHENGKEVIWRDATRQFVLSFSKRERAVRDCGRLYTTSAQDYAVLSIPFDNMLDAIRIKNEDKRRPKREAPKAGSVETNQLAAQLSASQFAALETALKTVCNEKTHINSFLGNDATPLARSAQMFNTSFIQARWATENILEVWPCTPLSPDQLTFVPSPDGQCRKYARVNITLPGRHVSGFLDPKTMILVTDSSIKPCQRYRKILVPLGRSLFRVDQLNGSLERIEDTDIETMWLGQTSADAPPTPPLQMFGNMILTNLTQLMLPQEVDEAFRGFHSRSQMTNSFRVSNEPGNNNSGVEAQLYLWPVIRDFLINRAWHTAVTLVCAYTLYLIARFYWLPLIFQSQCSNCSHNPSHCAGAASQAPVFIFNGKPRRYVDGANSEIPGDIEMQPIPRTVRTRVPAPVPNPSEAEMSDSSDDAFRRRRPKWNFLSRECREPRTK</sequence>
<feature type="domain" description="DUF5641" evidence="3">
    <location>
        <begin position="161"/>
        <end position="255"/>
    </location>
</feature>
<dbReference type="PANTHER" id="PTHR13484">
    <property type="entry name" value="FIP1-LIKE 1 PROTEIN"/>
    <property type="match status" value="1"/>
</dbReference>
<feature type="transmembrane region" description="Helical" evidence="2">
    <location>
        <begin position="1805"/>
        <end position="1826"/>
    </location>
</feature>
<evidence type="ECO:0000259" key="3">
    <source>
        <dbReference type="Pfam" id="PF18701"/>
    </source>
</evidence>
<evidence type="ECO:0000256" key="2">
    <source>
        <dbReference type="SAM" id="Phobius"/>
    </source>
</evidence>
<dbReference type="PANTHER" id="PTHR13484:SF0">
    <property type="entry name" value="PRE-MRNA 3'-END-PROCESSING FACTOR FIP1"/>
    <property type="match status" value="1"/>
</dbReference>
<feature type="region of interest" description="Disordered" evidence="1">
    <location>
        <begin position="1887"/>
        <end position="1909"/>
    </location>
</feature>